<dbReference type="GO" id="GO:0031491">
    <property type="term" value="F:nucleosome binding"/>
    <property type="evidence" value="ECO:0007669"/>
    <property type="project" value="TreeGrafter"/>
</dbReference>
<dbReference type="InterPro" id="IPR036860">
    <property type="entry name" value="SH2_dom_sf"/>
</dbReference>
<feature type="region of interest" description="Disordered" evidence="1">
    <location>
        <begin position="48"/>
        <end position="69"/>
    </location>
</feature>
<dbReference type="EMBL" id="FN668650">
    <property type="protein sequence ID" value="CBK22362.2"/>
    <property type="molecule type" value="Genomic_DNA"/>
</dbReference>
<dbReference type="Gene3D" id="2.40.50.140">
    <property type="entry name" value="Nucleic acid-binding proteins"/>
    <property type="match status" value="1"/>
</dbReference>
<dbReference type="AlphaFoldDB" id="D8M389"/>
<feature type="compositionally biased region" description="Basic and acidic residues" evidence="1">
    <location>
        <begin position="48"/>
        <end position="66"/>
    </location>
</feature>
<keyword evidence="4" id="KW-1185">Reference proteome</keyword>
<dbReference type="InterPro" id="IPR012340">
    <property type="entry name" value="NA-bd_OB-fold"/>
</dbReference>
<feature type="region of interest" description="Disordered" evidence="1">
    <location>
        <begin position="375"/>
        <end position="445"/>
    </location>
</feature>
<reference evidence="3" key="1">
    <citation type="submission" date="2010-02" db="EMBL/GenBank/DDBJ databases">
        <title>Sequencing and annotation of the Blastocystis hominis genome.</title>
        <authorList>
            <person name="Wincker P."/>
        </authorList>
    </citation>
    <scope>NUCLEOTIDE SEQUENCE</scope>
    <source>
        <strain evidence="3">Singapore isolate B</strain>
    </source>
</reference>
<accession>D8M389</accession>
<dbReference type="OrthoDB" id="995477at2759"/>
<dbReference type="RefSeq" id="XP_012896410.1">
    <property type="nucleotide sequence ID" value="XM_013040956.1"/>
</dbReference>
<sequence>MLRIPVSLFPVVLRVCEVLVRSRRDDMRGQEAVVEVLLHPAVYFRGDSHGDSHGDSDADSDGDSRGDVSSPRFLSASALAALESEIPEMDDLPLSLLCNELTSRGNDGRPALATLDPLTLLYKTAGETPASFHRGTEVKATVTRILGDQRALLRLDNGLPGYLDSADFPRGDGFHGFHDLEAGDQLTCRVLRIDAEFLRVQLTADIPAGDDDPLRETPLDPYYQAEPEPWEAKQLAAQSASLEREKLARRLAQRAIFSPFYRCVDARGAAAELAALPAGNCLFRPSPQGDAQLLLTVKVEPWKRGNVVGVGGAGDVRNRRGGEGPGESRGTGEEAGAVRDDIHGFGGNYRALRGTPRFIGRRHFPLFQVRRPPRCELSPRESSLGARRRPRPRAVPRESRVSAVPRVAESETPGAAAHDLLPKNRGFPRVCGAASRGDSVRRESVPPCGEFRELRESEFETHRGGPAGMIN</sequence>
<dbReference type="Gene3D" id="3.30.505.10">
    <property type="entry name" value="SH2 domain"/>
    <property type="match status" value="1"/>
</dbReference>
<dbReference type="GeneID" id="24919653"/>
<evidence type="ECO:0000313" key="4">
    <source>
        <dbReference type="Proteomes" id="UP000008312"/>
    </source>
</evidence>
<dbReference type="SUPFAM" id="SSF50249">
    <property type="entry name" value="Nucleic acid-binding proteins"/>
    <property type="match status" value="1"/>
</dbReference>
<name>D8M389_BLAHO</name>
<evidence type="ECO:0000256" key="1">
    <source>
        <dbReference type="SAM" id="MobiDB-lite"/>
    </source>
</evidence>
<evidence type="ECO:0000313" key="3">
    <source>
        <dbReference type="EMBL" id="CBK22362.2"/>
    </source>
</evidence>
<evidence type="ECO:0000259" key="2">
    <source>
        <dbReference type="PROSITE" id="PS50126"/>
    </source>
</evidence>
<dbReference type="PANTHER" id="PTHR10145:SF6">
    <property type="entry name" value="TRANSCRIPTION ELONGATION FACTOR SPT6"/>
    <property type="match status" value="1"/>
</dbReference>
<feature type="region of interest" description="Disordered" evidence="1">
    <location>
        <begin position="313"/>
        <end position="335"/>
    </location>
</feature>
<dbReference type="GO" id="GO:0140673">
    <property type="term" value="P:transcription elongation-coupled chromatin remodeling"/>
    <property type="evidence" value="ECO:0007669"/>
    <property type="project" value="InterPro"/>
</dbReference>
<dbReference type="GO" id="GO:0042393">
    <property type="term" value="F:histone binding"/>
    <property type="evidence" value="ECO:0007669"/>
    <property type="project" value="TreeGrafter"/>
</dbReference>
<dbReference type="Proteomes" id="UP000008312">
    <property type="component" value="Unassembled WGS sequence"/>
</dbReference>
<dbReference type="InParanoid" id="D8M389"/>
<dbReference type="PROSITE" id="PS50126">
    <property type="entry name" value="S1"/>
    <property type="match status" value="1"/>
</dbReference>
<proteinExistence type="predicted"/>
<dbReference type="InterPro" id="IPR003029">
    <property type="entry name" value="S1_domain"/>
</dbReference>
<dbReference type="GO" id="GO:0034728">
    <property type="term" value="P:nucleosome organization"/>
    <property type="evidence" value="ECO:0007669"/>
    <property type="project" value="TreeGrafter"/>
</dbReference>
<dbReference type="InterPro" id="IPR035420">
    <property type="entry name" value="Spt6_SH2"/>
</dbReference>
<gene>
    <name evidence="3" type="ORF">GSBLH_T00002490001</name>
</gene>
<protein>
    <recommendedName>
        <fullName evidence="2">S1 motif domain-containing protein</fullName>
    </recommendedName>
</protein>
<dbReference type="PANTHER" id="PTHR10145">
    <property type="entry name" value="TRANSCRIPTION ELONGATION FACTOR SPT6"/>
    <property type="match status" value="1"/>
</dbReference>
<dbReference type="GO" id="GO:0008023">
    <property type="term" value="C:transcription elongation factor complex"/>
    <property type="evidence" value="ECO:0007669"/>
    <property type="project" value="TreeGrafter"/>
</dbReference>
<feature type="domain" description="S1 motif" evidence="2">
    <location>
        <begin position="135"/>
        <end position="205"/>
    </location>
</feature>
<dbReference type="GO" id="GO:0003676">
    <property type="term" value="F:nucleic acid binding"/>
    <property type="evidence" value="ECO:0007669"/>
    <property type="project" value="InterPro"/>
</dbReference>
<dbReference type="InterPro" id="IPR017072">
    <property type="entry name" value="TF_Spt6"/>
</dbReference>
<dbReference type="Pfam" id="PF14633">
    <property type="entry name" value="SH2_2"/>
    <property type="match status" value="1"/>
</dbReference>
<organism evidence="3">
    <name type="scientific">Blastocystis hominis</name>
    <dbReference type="NCBI Taxonomy" id="12968"/>
    <lineage>
        <taxon>Eukaryota</taxon>
        <taxon>Sar</taxon>
        <taxon>Stramenopiles</taxon>
        <taxon>Bigyra</taxon>
        <taxon>Opalozoa</taxon>
        <taxon>Opalinata</taxon>
        <taxon>Blastocystidae</taxon>
        <taxon>Blastocystis</taxon>
    </lineage>
</organism>